<evidence type="ECO:0000313" key="8">
    <source>
        <dbReference type="EMBL" id="KAB1650014.1"/>
    </source>
</evidence>
<evidence type="ECO:0000256" key="4">
    <source>
        <dbReference type="ARBA" id="ARBA00022989"/>
    </source>
</evidence>
<name>A0A6H9WU69_9MICO</name>
<feature type="transmembrane region" description="Helical" evidence="6">
    <location>
        <begin position="62"/>
        <end position="89"/>
    </location>
</feature>
<dbReference type="RefSeq" id="WP_158028598.1">
    <property type="nucleotide sequence ID" value="NZ_BMHG01000001.1"/>
</dbReference>
<evidence type="ECO:0000313" key="9">
    <source>
        <dbReference type="Proteomes" id="UP000431744"/>
    </source>
</evidence>
<keyword evidence="2" id="KW-1003">Cell membrane</keyword>
<evidence type="ECO:0000256" key="1">
    <source>
        <dbReference type="ARBA" id="ARBA00004651"/>
    </source>
</evidence>
<evidence type="ECO:0000259" key="7">
    <source>
        <dbReference type="Pfam" id="PF06271"/>
    </source>
</evidence>
<evidence type="ECO:0000256" key="3">
    <source>
        <dbReference type="ARBA" id="ARBA00022692"/>
    </source>
</evidence>
<keyword evidence="5 6" id="KW-0472">Membrane</keyword>
<protein>
    <submittedName>
        <fullName evidence="8">RDD family protein</fullName>
    </submittedName>
</protein>
<dbReference type="GO" id="GO:0005886">
    <property type="term" value="C:plasma membrane"/>
    <property type="evidence" value="ECO:0007669"/>
    <property type="project" value="UniProtKB-SubCell"/>
</dbReference>
<dbReference type="AlphaFoldDB" id="A0A6H9WU69"/>
<gene>
    <name evidence="8" type="ORF">F8O04_07305</name>
</gene>
<evidence type="ECO:0000256" key="5">
    <source>
        <dbReference type="ARBA" id="ARBA00023136"/>
    </source>
</evidence>
<reference evidence="8 9" key="1">
    <citation type="submission" date="2019-09" db="EMBL/GenBank/DDBJ databases">
        <title>Phylogeny of genus Pseudoclavibacter and closely related genus.</title>
        <authorList>
            <person name="Li Y."/>
        </authorList>
    </citation>
    <scope>NUCLEOTIDE SEQUENCE [LARGE SCALE GENOMIC DNA]</scope>
    <source>
        <strain evidence="8 9">EGI 60007</strain>
    </source>
</reference>
<dbReference type="InterPro" id="IPR051791">
    <property type="entry name" value="Pra-immunoreactive"/>
</dbReference>
<sequence length="140" mass="14947">MPAASADFAKPENNKYPGYRLGFPEEGRGSMAGFWRRLGGLVVDWASALGIGNALFGGEAIAISAIFLVLTAVSIIMFGGSLGHLVFGMQVTTLAGEQPGWWRPAVRQLLLILVLPAIVWDSDNRGGHDIVSGLALRARR</sequence>
<accession>A0A6H9WU69</accession>
<keyword evidence="9" id="KW-1185">Reference proteome</keyword>
<dbReference type="PANTHER" id="PTHR36115">
    <property type="entry name" value="PROLINE-RICH ANTIGEN HOMOLOG-RELATED"/>
    <property type="match status" value="1"/>
</dbReference>
<keyword evidence="3 6" id="KW-0812">Transmembrane</keyword>
<comment type="subcellular location">
    <subcellularLocation>
        <location evidence="1">Cell membrane</location>
        <topology evidence="1">Multi-pass membrane protein</topology>
    </subcellularLocation>
</comment>
<keyword evidence="4 6" id="KW-1133">Transmembrane helix</keyword>
<feature type="domain" description="RDD" evidence="7">
    <location>
        <begin position="60"/>
        <end position="132"/>
    </location>
</feature>
<dbReference type="InterPro" id="IPR010432">
    <property type="entry name" value="RDD"/>
</dbReference>
<comment type="caution">
    <text evidence="8">The sequence shown here is derived from an EMBL/GenBank/DDBJ whole genome shotgun (WGS) entry which is preliminary data.</text>
</comment>
<proteinExistence type="predicted"/>
<evidence type="ECO:0000256" key="2">
    <source>
        <dbReference type="ARBA" id="ARBA00022475"/>
    </source>
</evidence>
<evidence type="ECO:0000256" key="6">
    <source>
        <dbReference type="SAM" id="Phobius"/>
    </source>
</evidence>
<dbReference type="Pfam" id="PF06271">
    <property type="entry name" value="RDD"/>
    <property type="match status" value="1"/>
</dbReference>
<dbReference type="InterPro" id="IPR016795">
    <property type="entry name" value="UCP021697"/>
</dbReference>
<dbReference type="EMBL" id="WBJY01000001">
    <property type="protein sequence ID" value="KAB1650014.1"/>
    <property type="molecule type" value="Genomic_DNA"/>
</dbReference>
<dbReference type="Proteomes" id="UP000431744">
    <property type="component" value="Unassembled WGS sequence"/>
</dbReference>
<dbReference type="OrthoDB" id="5187110at2"/>
<dbReference type="PIRSF" id="PIRSF021697">
    <property type="entry name" value="UCP021697"/>
    <property type="match status" value="1"/>
</dbReference>
<dbReference type="PANTHER" id="PTHR36115:SF6">
    <property type="entry name" value="PROLINE-RICH ANTIGEN HOMOLOG"/>
    <property type="match status" value="1"/>
</dbReference>
<organism evidence="8 9">
    <name type="scientific">Pseudoclavibacter endophyticus</name>
    <dbReference type="NCBI Taxonomy" id="1778590"/>
    <lineage>
        <taxon>Bacteria</taxon>
        <taxon>Bacillati</taxon>
        <taxon>Actinomycetota</taxon>
        <taxon>Actinomycetes</taxon>
        <taxon>Micrococcales</taxon>
        <taxon>Microbacteriaceae</taxon>
        <taxon>Pseudoclavibacter</taxon>
    </lineage>
</organism>